<dbReference type="Gene3D" id="1.10.155.10">
    <property type="entry name" value="Chemotaxis receptor methyltransferase CheR, N-terminal domain"/>
    <property type="match status" value="1"/>
</dbReference>
<accession>A0A918FI21</accession>
<dbReference type="EMBL" id="BMQL01000090">
    <property type="protein sequence ID" value="GGR38969.1"/>
    <property type="molecule type" value="Genomic_DNA"/>
</dbReference>
<gene>
    <name evidence="10" type="ORF">GCM10008957_54920</name>
</gene>
<evidence type="ECO:0000256" key="7">
    <source>
        <dbReference type="SAM" id="Coils"/>
    </source>
</evidence>
<organism evidence="10 11">
    <name type="scientific">Deinococcus ruber</name>
    <dbReference type="NCBI Taxonomy" id="1848197"/>
    <lineage>
        <taxon>Bacteria</taxon>
        <taxon>Thermotogati</taxon>
        <taxon>Deinococcota</taxon>
        <taxon>Deinococci</taxon>
        <taxon>Deinococcales</taxon>
        <taxon>Deinococcaceae</taxon>
        <taxon>Deinococcus</taxon>
    </lineage>
</organism>
<dbReference type="Proteomes" id="UP000603865">
    <property type="component" value="Unassembled WGS sequence"/>
</dbReference>
<evidence type="ECO:0000256" key="2">
    <source>
        <dbReference type="ARBA" id="ARBA00012534"/>
    </source>
</evidence>
<evidence type="ECO:0000256" key="6">
    <source>
        <dbReference type="PROSITE-ProRule" id="PRU00050"/>
    </source>
</evidence>
<evidence type="ECO:0000256" key="3">
    <source>
        <dbReference type="ARBA" id="ARBA00022603"/>
    </source>
</evidence>
<dbReference type="SUPFAM" id="SSF55785">
    <property type="entry name" value="PYP-like sensor domain (PAS domain)"/>
    <property type="match status" value="2"/>
</dbReference>
<dbReference type="GO" id="GO:0008983">
    <property type="term" value="F:protein-glutamate O-methyltransferase activity"/>
    <property type="evidence" value="ECO:0007669"/>
    <property type="project" value="UniProtKB-EC"/>
</dbReference>
<keyword evidence="6" id="KW-0378">Hydrolase</keyword>
<dbReference type="InterPro" id="IPR050903">
    <property type="entry name" value="Bact_Chemotaxis_MeTrfase"/>
</dbReference>
<feature type="active site" evidence="6">
    <location>
        <position position="56"/>
    </location>
</feature>
<dbReference type="Pfam" id="PF01739">
    <property type="entry name" value="CheR"/>
    <property type="match status" value="1"/>
</dbReference>
<evidence type="ECO:0000313" key="11">
    <source>
        <dbReference type="Proteomes" id="UP000603865"/>
    </source>
</evidence>
<dbReference type="GO" id="GO:0032259">
    <property type="term" value="P:methylation"/>
    <property type="evidence" value="ECO:0007669"/>
    <property type="project" value="UniProtKB-KW"/>
</dbReference>
<dbReference type="PROSITE" id="PS50123">
    <property type="entry name" value="CHER"/>
    <property type="match status" value="1"/>
</dbReference>
<dbReference type="GO" id="GO:0008984">
    <property type="term" value="F:protein-glutamate methylesterase activity"/>
    <property type="evidence" value="ECO:0007669"/>
    <property type="project" value="InterPro"/>
</dbReference>
<dbReference type="InterPro" id="IPR022642">
    <property type="entry name" value="CheR_C"/>
</dbReference>
<dbReference type="InterPro" id="IPR029063">
    <property type="entry name" value="SAM-dependent_MTases_sf"/>
</dbReference>
<dbReference type="PANTHER" id="PTHR24422">
    <property type="entry name" value="CHEMOTAXIS PROTEIN METHYLTRANSFERASE"/>
    <property type="match status" value="1"/>
</dbReference>
<feature type="active site" evidence="6">
    <location>
        <position position="148"/>
    </location>
</feature>
<dbReference type="PRINTS" id="PR00996">
    <property type="entry name" value="CHERMTFRASE"/>
</dbReference>
<dbReference type="InterPro" id="IPR036804">
    <property type="entry name" value="CheR_N_sf"/>
</dbReference>
<evidence type="ECO:0000256" key="1">
    <source>
        <dbReference type="ARBA" id="ARBA00001541"/>
    </source>
</evidence>
<proteinExistence type="predicted"/>
<dbReference type="RefSeq" id="WP_189093718.1">
    <property type="nucleotide sequence ID" value="NZ_BMQL01000090.1"/>
</dbReference>
<dbReference type="SUPFAM" id="SSF53335">
    <property type="entry name" value="S-adenosyl-L-methionine-dependent methyltransferases"/>
    <property type="match status" value="1"/>
</dbReference>
<dbReference type="GO" id="GO:0005737">
    <property type="term" value="C:cytoplasm"/>
    <property type="evidence" value="ECO:0007669"/>
    <property type="project" value="InterPro"/>
</dbReference>
<name>A0A918FI21_9DEIO</name>
<dbReference type="Gene3D" id="3.30.450.20">
    <property type="entry name" value="PAS domain"/>
    <property type="match status" value="2"/>
</dbReference>
<dbReference type="InterPro" id="IPR013656">
    <property type="entry name" value="PAS_4"/>
</dbReference>
<dbReference type="Pfam" id="PF13596">
    <property type="entry name" value="PAS_10"/>
    <property type="match status" value="1"/>
</dbReference>
<dbReference type="SMART" id="SM00138">
    <property type="entry name" value="MeTrc"/>
    <property type="match status" value="1"/>
</dbReference>
<feature type="active site" evidence="6">
    <location>
        <position position="29"/>
    </location>
</feature>
<evidence type="ECO:0000259" key="9">
    <source>
        <dbReference type="PROSITE" id="PS50123"/>
    </source>
</evidence>
<evidence type="ECO:0000259" key="8">
    <source>
        <dbReference type="PROSITE" id="PS50122"/>
    </source>
</evidence>
<dbReference type="InterPro" id="IPR035909">
    <property type="entry name" value="CheB_C"/>
</dbReference>
<evidence type="ECO:0000256" key="4">
    <source>
        <dbReference type="ARBA" id="ARBA00022679"/>
    </source>
</evidence>
<dbReference type="InterPro" id="IPR000673">
    <property type="entry name" value="Sig_transdc_resp-reg_Me-estase"/>
</dbReference>
<comment type="caution">
    <text evidence="10">The sequence shown here is derived from an EMBL/GenBank/DDBJ whole genome shotgun (WGS) entry which is preliminary data.</text>
</comment>
<protein>
    <recommendedName>
        <fullName evidence="2">protein-glutamate O-methyltransferase</fullName>
        <ecNumber evidence="2">2.1.1.80</ecNumber>
    </recommendedName>
</protein>
<feature type="domain" description="CheB-type methylesterase" evidence="8">
    <location>
        <begin position="20"/>
        <end position="206"/>
    </location>
</feature>
<dbReference type="EC" id="2.1.1.80" evidence="2"/>
<keyword evidence="3" id="KW-0489">Methyltransferase</keyword>
<dbReference type="SUPFAM" id="SSF47757">
    <property type="entry name" value="Chemotaxis receptor methyltransferase CheR, N-terminal domain"/>
    <property type="match status" value="1"/>
</dbReference>
<dbReference type="CDD" id="cd16434">
    <property type="entry name" value="CheB-CheR_fusion"/>
    <property type="match status" value="1"/>
</dbReference>
<sequence>MSEQSELLPELQQSATVSLPLAVVGIGGSAGALSSYERFFLSLPAGGNMAFVLVPHQHPEQRALMPELLQRCTSLPVSEISDGVALEANCVYVAPPGRDVTLEDNVLRLHDDPLTSPVALPIDRFFTSLAHSQGRRAVAVVLSGSGHDGSQGVKEIRRLGGLVLVQDPVTAEYPSMPSSAVATQTAHQVLPPDELAPRLHAFVTRKPGPVQTEEELLPEEAQASAPLQAILLLIRAQIGHDFTQYKYSTIFRRINRRMQMYSMESAAQYLRFLRETPREVTALYKDLTINVTSFFRDPDAFASLKVQLGQALSDNLRQGVDTFRVWAPGCATGEEAYSIAIILSELLEEFGEQRRIQVQIFATDIDEDSVAVARAGQYSHQIAYVVSAERLERYFTLKSDGYAVRPEVREMVVFALHNTFGDPPFTRLDLLCCRNMLIYLNSNLQKTLIPLFHYALNPGGLLFLGPSETTGLLRDLFVPLDPQWRLFRRAALPVKPLTLGFGTGNMRPPPVSRTEHPPVFRPPRELDISQVVSSVLLGEYTPPSVLVSARGDIVHVVGRTGPFLELALGRIGTNVLDMARDGLRYELSAALRQVAETQREVVQSGLRIEIDGVYRRLDLIVRPLDLPRLEQPLILIVFQLAPQTAPQETAPDNDRLSVIQELERELKYSRGYLQANLEEMEVSVEQLKTTNEELQSTNEELQSTNEELMTSKEELQSLNEELITINAEHQMIITDLAQANDDMKNLLDSAGIATVFLDNDLKIKRFTPRITGVIHLIPSDVGRSITHLVTNLRYDALERDSLEVLRTLTPFETDVQTKDGNWYLMKVAPYRTFDNFIDGVVIVFASITTIKRLERQVQVSALYADEAINAVSAPCIVLDTALRVVSANRAFYQMMHLTAQRARGELLSELMGVGRQVFRSLIPLLREEAPNHGTVKRHVADFDIPFQGRQSIHFSARALTSADGSTDLLLLTLEDPADESEALS</sequence>
<keyword evidence="7" id="KW-0175">Coiled coil</keyword>
<dbReference type="Pfam" id="PF08448">
    <property type="entry name" value="PAS_4"/>
    <property type="match status" value="1"/>
</dbReference>
<dbReference type="PROSITE" id="PS50122">
    <property type="entry name" value="CHEB"/>
    <property type="match status" value="1"/>
</dbReference>
<reference evidence="10" key="2">
    <citation type="submission" date="2020-09" db="EMBL/GenBank/DDBJ databases">
        <authorList>
            <person name="Sun Q."/>
            <person name="Ohkuma M."/>
        </authorList>
    </citation>
    <scope>NUCLEOTIDE SEQUENCE</scope>
    <source>
        <strain evidence="10">JCM 31311</strain>
    </source>
</reference>
<dbReference type="InterPro" id="IPR035965">
    <property type="entry name" value="PAS-like_dom_sf"/>
</dbReference>
<dbReference type="GO" id="GO:0006935">
    <property type="term" value="P:chemotaxis"/>
    <property type="evidence" value="ECO:0007669"/>
    <property type="project" value="UniProtKB-UniRule"/>
</dbReference>
<dbReference type="Pfam" id="PF03705">
    <property type="entry name" value="CheR_N"/>
    <property type="match status" value="1"/>
</dbReference>
<dbReference type="InterPro" id="IPR022641">
    <property type="entry name" value="CheR_N"/>
</dbReference>
<dbReference type="Gene3D" id="3.40.50.150">
    <property type="entry name" value="Vaccinia Virus protein VP39"/>
    <property type="match status" value="1"/>
</dbReference>
<keyword evidence="5" id="KW-0949">S-adenosyl-L-methionine</keyword>
<feature type="coiled-coil region" evidence="7">
    <location>
        <begin position="677"/>
        <end position="728"/>
    </location>
</feature>
<dbReference type="Pfam" id="PF01339">
    <property type="entry name" value="CheB_methylest"/>
    <property type="match status" value="1"/>
</dbReference>
<comment type="catalytic activity">
    <reaction evidence="1">
        <text>L-glutamyl-[protein] + S-adenosyl-L-methionine = [protein]-L-glutamate 5-O-methyl ester + S-adenosyl-L-homocysteine</text>
        <dbReference type="Rhea" id="RHEA:24452"/>
        <dbReference type="Rhea" id="RHEA-COMP:10208"/>
        <dbReference type="Rhea" id="RHEA-COMP:10311"/>
        <dbReference type="ChEBI" id="CHEBI:29973"/>
        <dbReference type="ChEBI" id="CHEBI:57856"/>
        <dbReference type="ChEBI" id="CHEBI:59789"/>
        <dbReference type="ChEBI" id="CHEBI:82795"/>
        <dbReference type="EC" id="2.1.1.80"/>
    </reaction>
</comment>
<dbReference type="AlphaFoldDB" id="A0A918FI21"/>
<dbReference type="InterPro" id="IPR000780">
    <property type="entry name" value="CheR_MeTrfase"/>
</dbReference>
<dbReference type="GO" id="GO:0000156">
    <property type="term" value="F:phosphorelay response regulator activity"/>
    <property type="evidence" value="ECO:0007669"/>
    <property type="project" value="InterPro"/>
</dbReference>
<dbReference type="PANTHER" id="PTHR24422:SF27">
    <property type="entry name" value="PROTEIN-GLUTAMATE O-METHYLTRANSFERASE"/>
    <property type="match status" value="1"/>
</dbReference>
<dbReference type="SUPFAM" id="SSF52738">
    <property type="entry name" value="Methylesterase CheB, C-terminal domain"/>
    <property type="match status" value="1"/>
</dbReference>
<evidence type="ECO:0000313" key="10">
    <source>
        <dbReference type="EMBL" id="GGR38969.1"/>
    </source>
</evidence>
<keyword evidence="4" id="KW-0808">Transferase</keyword>
<reference evidence="10" key="1">
    <citation type="journal article" date="2014" name="Int. J. Syst. Evol. Microbiol.">
        <title>Complete genome sequence of Corynebacterium casei LMG S-19264T (=DSM 44701T), isolated from a smear-ripened cheese.</title>
        <authorList>
            <consortium name="US DOE Joint Genome Institute (JGI-PGF)"/>
            <person name="Walter F."/>
            <person name="Albersmeier A."/>
            <person name="Kalinowski J."/>
            <person name="Ruckert C."/>
        </authorList>
    </citation>
    <scope>NUCLEOTIDE SEQUENCE</scope>
    <source>
        <strain evidence="10">JCM 31311</strain>
    </source>
</reference>
<keyword evidence="11" id="KW-1185">Reference proteome</keyword>
<evidence type="ECO:0000256" key="5">
    <source>
        <dbReference type="ARBA" id="ARBA00022691"/>
    </source>
</evidence>
<keyword evidence="6" id="KW-0145">Chemotaxis</keyword>
<feature type="domain" description="CheR-type methyltransferase" evidence="9">
    <location>
        <begin position="215"/>
        <end position="469"/>
    </location>
</feature>
<dbReference type="Gene3D" id="3.40.50.180">
    <property type="entry name" value="Methylesterase CheB, C-terminal domain"/>
    <property type="match status" value="1"/>
</dbReference>